<dbReference type="EMBL" id="BK016161">
    <property type="protein sequence ID" value="DAF99189.1"/>
    <property type="molecule type" value="Genomic_DNA"/>
</dbReference>
<accession>A0A8S5UXI1</accession>
<reference evidence="1" key="1">
    <citation type="journal article" date="2021" name="Proc. Natl. Acad. Sci. U.S.A.">
        <title>A Catalog of Tens of Thousands of Viruses from Human Metagenomes Reveals Hidden Associations with Chronic Diseases.</title>
        <authorList>
            <person name="Tisza M.J."/>
            <person name="Buck C.B."/>
        </authorList>
    </citation>
    <scope>NUCLEOTIDE SEQUENCE</scope>
    <source>
        <strain evidence="1">CtW0z17</strain>
    </source>
</reference>
<proteinExistence type="predicted"/>
<organism evidence="1">
    <name type="scientific">Podoviridae sp. ctW0z17</name>
    <dbReference type="NCBI Taxonomy" id="2825254"/>
    <lineage>
        <taxon>Viruses</taxon>
        <taxon>Duplodnaviria</taxon>
        <taxon>Heunggongvirae</taxon>
        <taxon>Uroviricota</taxon>
        <taxon>Caudoviricetes</taxon>
    </lineage>
</organism>
<protein>
    <submittedName>
        <fullName evidence="1">Uncharacterized protein</fullName>
    </submittedName>
</protein>
<sequence>MVFKFAISPPEPCAVVRFHSGVPMEKTDADLFCVFFILHKS</sequence>
<evidence type="ECO:0000313" key="1">
    <source>
        <dbReference type="EMBL" id="DAF99189.1"/>
    </source>
</evidence>
<name>A0A8S5UXI1_9CAUD</name>